<evidence type="ECO:0000313" key="11">
    <source>
        <dbReference type="Proteomes" id="UP000660554"/>
    </source>
</evidence>
<comment type="caution">
    <text evidence="10">The sequence shown here is derived from an EMBL/GenBank/DDBJ whole genome shotgun (WGS) entry which is preliminary data.</text>
</comment>
<proteinExistence type="inferred from homology"/>
<dbReference type="PANTHER" id="PTHR30134">
    <property type="entry name" value="HYDROGENASE PROTEIN ASSEMBLY PROTEIN, NICKEL CHAPERONE"/>
    <property type="match status" value="1"/>
</dbReference>
<dbReference type="InterPro" id="IPR003495">
    <property type="entry name" value="CobW/HypB/UreG_nucleotide-bd"/>
</dbReference>
<protein>
    <recommendedName>
        <fullName evidence="9">CobW/HypB/UreG nucleotide-binding domain-containing protein</fullName>
    </recommendedName>
</protein>
<sequence length="305" mass="32168">MCRVVDLRQAVLAKNDGAAQALRDELTARGTTVVNLLSSPGSGKTALLERELLLARERAVPVAALTADLATENDALRLARSGVPVKQVLTDGLCHLEAAMLGRHLDGWLPEDTRLLFVENVGNLVCPAGYDLGESLRVVLASVTEGEDKPLKYPSAFGLAQLVVVTKTDIAQAVEFDEAAFRANVERVNPGVEIVMTSARRGEGLGLLLDRALAAGTGAGTHTPVMARRQQETGHDHGSGHGPGQGSGHGHDHGHLHGHGHGGDHGSGHHHHHGPGHAHDHTPAHGAEHDHDHAHPQSRPAAQTR</sequence>
<evidence type="ECO:0000256" key="1">
    <source>
        <dbReference type="ARBA" id="ARBA00006211"/>
    </source>
</evidence>
<organism evidence="10 11">
    <name type="scientific">Streptomyces virginiae</name>
    <name type="common">Streptomyces cinnamonensis</name>
    <dbReference type="NCBI Taxonomy" id="1961"/>
    <lineage>
        <taxon>Bacteria</taxon>
        <taxon>Bacillati</taxon>
        <taxon>Actinomycetota</taxon>
        <taxon>Actinomycetes</taxon>
        <taxon>Kitasatosporales</taxon>
        <taxon>Streptomycetaceae</taxon>
        <taxon>Streptomyces</taxon>
    </lineage>
</organism>
<dbReference type="Pfam" id="PF02492">
    <property type="entry name" value="cobW"/>
    <property type="match status" value="1"/>
</dbReference>
<evidence type="ECO:0000256" key="3">
    <source>
        <dbReference type="ARBA" id="ARBA00022723"/>
    </source>
</evidence>
<evidence type="ECO:0000256" key="8">
    <source>
        <dbReference type="SAM" id="MobiDB-lite"/>
    </source>
</evidence>
<dbReference type="InterPro" id="IPR004392">
    <property type="entry name" value="Hyd_mat_HypB"/>
</dbReference>
<dbReference type="Gene3D" id="3.40.50.300">
    <property type="entry name" value="P-loop containing nucleotide triphosphate hydrolases"/>
    <property type="match status" value="1"/>
</dbReference>
<comment type="similarity">
    <text evidence="1">Belongs to the SIMIBI class G3E GTPase family. HypB/HupM subfamily.</text>
</comment>
<dbReference type="RefSeq" id="WP_191869761.1">
    <property type="nucleotide sequence ID" value="NZ_BMRU01000034.1"/>
</dbReference>
<dbReference type="GeneID" id="86957778"/>
<keyword evidence="6" id="KW-0862">Zinc</keyword>
<accession>A0ABQ3NHA6</accession>
<evidence type="ECO:0000256" key="5">
    <source>
        <dbReference type="ARBA" id="ARBA00022801"/>
    </source>
</evidence>
<evidence type="ECO:0000256" key="7">
    <source>
        <dbReference type="ARBA" id="ARBA00023134"/>
    </source>
</evidence>
<feature type="compositionally biased region" description="Basic and acidic residues" evidence="8">
    <location>
        <begin position="249"/>
        <end position="267"/>
    </location>
</feature>
<keyword evidence="4" id="KW-0547">Nucleotide-binding</keyword>
<evidence type="ECO:0000256" key="2">
    <source>
        <dbReference type="ARBA" id="ARBA00022596"/>
    </source>
</evidence>
<dbReference type="NCBIfam" id="TIGR00073">
    <property type="entry name" value="hypB"/>
    <property type="match status" value="1"/>
</dbReference>
<evidence type="ECO:0000256" key="6">
    <source>
        <dbReference type="ARBA" id="ARBA00022833"/>
    </source>
</evidence>
<keyword evidence="2" id="KW-0533">Nickel</keyword>
<dbReference type="SUPFAM" id="SSF52540">
    <property type="entry name" value="P-loop containing nucleoside triphosphate hydrolases"/>
    <property type="match status" value="1"/>
</dbReference>
<dbReference type="InterPro" id="IPR027417">
    <property type="entry name" value="P-loop_NTPase"/>
</dbReference>
<evidence type="ECO:0000256" key="4">
    <source>
        <dbReference type="ARBA" id="ARBA00022741"/>
    </source>
</evidence>
<dbReference type="EMBL" id="BNDV01000007">
    <property type="protein sequence ID" value="GHI12155.1"/>
    <property type="molecule type" value="Genomic_DNA"/>
</dbReference>
<dbReference type="Proteomes" id="UP000660554">
    <property type="component" value="Unassembled WGS sequence"/>
</dbReference>
<dbReference type="PANTHER" id="PTHR30134:SF2">
    <property type="entry name" value="HYDROGENASE MATURATION FACTOR HYPB"/>
    <property type="match status" value="1"/>
</dbReference>
<evidence type="ECO:0000259" key="9">
    <source>
        <dbReference type="Pfam" id="PF02492"/>
    </source>
</evidence>
<feature type="compositionally biased region" description="Basic and acidic residues" evidence="8">
    <location>
        <begin position="277"/>
        <end position="295"/>
    </location>
</feature>
<feature type="domain" description="CobW/HypB/UreG nucleotide-binding" evidence="9">
    <location>
        <begin position="33"/>
        <end position="195"/>
    </location>
</feature>
<name>A0ABQ3NHA6_STRVG</name>
<keyword evidence="7" id="KW-0342">GTP-binding</keyword>
<keyword evidence="11" id="KW-1185">Reference proteome</keyword>
<evidence type="ECO:0000313" key="10">
    <source>
        <dbReference type="EMBL" id="GHI12155.1"/>
    </source>
</evidence>
<gene>
    <name evidence="10" type="ORF">Scinn_16180</name>
</gene>
<keyword evidence="5" id="KW-0378">Hydrolase</keyword>
<keyword evidence="3" id="KW-0479">Metal-binding</keyword>
<reference evidence="11" key="1">
    <citation type="submission" date="2020-09" db="EMBL/GenBank/DDBJ databases">
        <title>Whole genome shotgun sequence of Streptomyces cinnamonensis NBRC 15873.</title>
        <authorList>
            <person name="Komaki H."/>
            <person name="Tamura T."/>
        </authorList>
    </citation>
    <scope>NUCLEOTIDE SEQUENCE [LARGE SCALE GENOMIC DNA]</scope>
    <source>
        <strain evidence="11">NBRC 15873</strain>
    </source>
</reference>
<feature type="region of interest" description="Disordered" evidence="8">
    <location>
        <begin position="231"/>
        <end position="305"/>
    </location>
</feature>